<dbReference type="WBParaSite" id="Hba_01318">
    <property type="protein sequence ID" value="Hba_01318"/>
    <property type="gene ID" value="Hba_01318"/>
</dbReference>
<feature type="transmembrane region" description="Helical" evidence="1">
    <location>
        <begin position="118"/>
        <end position="138"/>
    </location>
</feature>
<keyword evidence="1" id="KW-1133">Transmembrane helix</keyword>
<evidence type="ECO:0000313" key="2">
    <source>
        <dbReference type="Proteomes" id="UP000095283"/>
    </source>
</evidence>
<keyword evidence="1" id="KW-0812">Transmembrane</keyword>
<feature type="transmembrane region" description="Helical" evidence="1">
    <location>
        <begin position="85"/>
        <end position="106"/>
    </location>
</feature>
<keyword evidence="1" id="KW-0472">Membrane</keyword>
<keyword evidence="2" id="KW-1185">Reference proteome</keyword>
<name>A0A1I7W9J6_HETBA</name>
<organism evidence="2 3">
    <name type="scientific">Heterorhabditis bacteriophora</name>
    <name type="common">Entomopathogenic nematode worm</name>
    <dbReference type="NCBI Taxonomy" id="37862"/>
    <lineage>
        <taxon>Eukaryota</taxon>
        <taxon>Metazoa</taxon>
        <taxon>Ecdysozoa</taxon>
        <taxon>Nematoda</taxon>
        <taxon>Chromadorea</taxon>
        <taxon>Rhabditida</taxon>
        <taxon>Rhabditina</taxon>
        <taxon>Rhabditomorpha</taxon>
        <taxon>Strongyloidea</taxon>
        <taxon>Heterorhabditidae</taxon>
        <taxon>Heterorhabditis</taxon>
    </lineage>
</organism>
<reference evidence="3" key="1">
    <citation type="submission" date="2016-11" db="UniProtKB">
        <authorList>
            <consortium name="WormBaseParasite"/>
        </authorList>
    </citation>
    <scope>IDENTIFICATION</scope>
</reference>
<feature type="transmembrane region" description="Helical" evidence="1">
    <location>
        <begin position="144"/>
        <end position="162"/>
    </location>
</feature>
<proteinExistence type="predicted"/>
<sequence length="251" mass="29520">MSGIFICYCSSSSQEIIFVVIVRDMRHLHLAYDSCVFFAIVISFLLFVYYFLSINALFRMGEFHRCLSAKSHKWADLEGGDFASLFYYLLVNYFLFKICVSSKILFQRRCQQSIAGNMEMTKVVNCALTLSSFIIYLVNAKLSVFPFYCSVFCFSLYVLLLFKPKYYIICTFYRMQIISQRTVKLEENTREAIGFYLQLYSVKHRTARNVDRFYLQITANALGAIQDCQINYQNRTRWAIGFRKIKILKHN</sequence>
<feature type="transmembrane region" description="Helical" evidence="1">
    <location>
        <begin position="30"/>
        <end position="52"/>
    </location>
</feature>
<evidence type="ECO:0000313" key="3">
    <source>
        <dbReference type="WBParaSite" id="Hba_01318"/>
    </source>
</evidence>
<dbReference type="Proteomes" id="UP000095283">
    <property type="component" value="Unplaced"/>
</dbReference>
<dbReference type="AlphaFoldDB" id="A0A1I7W9J6"/>
<evidence type="ECO:0000256" key="1">
    <source>
        <dbReference type="SAM" id="Phobius"/>
    </source>
</evidence>
<protein>
    <submittedName>
        <fullName evidence="3">G protein-coupled receptor</fullName>
    </submittedName>
</protein>
<accession>A0A1I7W9J6</accession>